<accession>A0A382FQC3</accession>
<feature type="non-terminal residue" evidence="2">
    <location>
        <position position="1"/>
    </location>
</feature>
<organism evidence="2">
    <name type="scientific">marine metagenome</name>
    <dbReference type="NCBI Taxonomy" id="408172"/>
    <lineage>
        <taxon>unclassified sequences</taxon>
        <taxon>metagenomes</taxon>
        <taxon>ecological metagenomes</taxon>
    </lineage>
</organism>
<dbReference type="InterPro" id="IPR002347">
    <property type="entry name" value="SDR_fam"/>
</dbReference>
<proteinExistence type="inferred from homology"/>
<name>A0A382FQC3_9ZZZZ</name>
<gene>
    <name evidence="2" type="ORF">METZ01_LOCUS217666</name>
</gene>
<dbReference type="Gene3D" id="3.40.50.720">
    <property type="entry name" value="NAD(P)-binding Rossmann-like Domain"/>
    <property type="match status" value="1"/>
</dbReference>
<sequence>VIDILVNNAGGPPPGTFDDLTEADWRGAVDLTLMSAVELTRRILPGMRSQKWGRI</sequence>
<feature type="non-terminal residue" evidence="2">
    <location>
        <position position="55"/>
    </location>
</feature>
<dbReference type="InterPro" id="IPR036291">
    <property type="entry name" value="NAD(P)-bd_dom_sf"/>
</dbReference>
<dbReference type="Pfam" id="PF00106">
    <property type="entry name" value="adh_short"/>
    <property type="match status" value="1"/>
</dbReference>
<dbReference type="PANTHER" id="PTHR42879:SF6">
    <property type="entry name" value="NADPH-DEPENDENT REDUCTASE BACG"/>
    <property type="match status" value="1"/>
</dbReference>
<dbReference type="AlphaFoldDB" id="A0A382FQC3"/>
<comment type="similarity">
    <text evidence="1">Belongs to the short-chain dehydrogenases/reductases (SDR) family.</text>
</comment>
<evidence type="ECO:0008006" key="3">
    <source>
        <dbReference type="Google" id="ProtNLM"/>
    </source>
</evidence>
<dbReference type="SUPFAM" id="SSF51735">
    <property type="entry name" value="NAD(P)-binding Rossmann-fold domains"/>
    <property type="match status" value="1"/>
</dbReference>
<dbReference type="InterPro" id="IPR050259">
    <property type="entry name" value="SDR"/>
</dbReference>
<dbReference type="PANTHER" id="PTHR42879">
    <property type="entry name" value="3-OXOACYL-(ACYL-CARRIER-PROTEIN) REDUCTASE"/>
    <property type="match status" value="1"/>
</dbReference>
<protein>
    <recommendedName>
        <fullName evidence="3">3-oxoacyl-ACP reductase</fullName>
    </recommendedName>
</protein>
<evidence type="ECO:0000256" key="1">
    <source>
        <dbReference type="ARBA" id="ARBA00006484"/>
    </source>
</evidence>
<reference evidence="2" key="1">
    <citation type="submission" date="2018-05" db="EMBL/GenBank/DDBJ databases">
        <authorList>
            <person name="Lanie J.A."/>
            <person name="Ng W.-L."/>
            <person name="Kazmierczak K.M."/>
            <person name="Andrzejewski T.M."/>
            <person name="Davidsen T.M."/>
            <person name="Wayne K.J."/>
            <person name="Tettelin H."/>
            <person name="Glass J.I."/>
            <person name="Rusch D."/>
            <person name="Podicherti R."/>
            <person name="Tsui H.-C.T."/>
            <person name="Winkler M.E."/>
        </authorList>
    </citation>
    <scope>NUCLEOTIDE SEQUENCE</scope>
</reference>
<dbReference type="EMBL" id="UINC01051084">
    <property type="protein sequence ID" value="SVB64812.1"/>
    <property type="molecule type" value="Genomic_DNA"/>
</dbReference>
<evidence type="ECO:0000313" key="2">
    <source>
        <dbReference type="EMBL" id="SVB64812.1"/>
    </source>
</evidence>